<reference evidence="5 6" key="2">
    <citation type="journal article" date="2017" name="Sci. Rep.">
        <title>A mobile pathogenicity chromosome in Fusarium oxysporum for infection of multiple cucurbit species.</title>
        <authorList>
            <person name="van Dam P."/>
            <person name="Fokkens L."/>
            <person name="Ayukawa Y."/>
            <person name="van der Gragt M."/>
            <person name="Ter Horst A."/>
            <person name="Brankovics B."/>
            <person name="Houterman P.M."/>
            <person name="Arie T."/>
            <person name="Rep M."/>
        </authorList>
    </citation>
    <scope>NUCLEOTIDE SEQUENCE [LARGE SCALE GENOMIC DNA]</scope>
    <source>
        <strain evidence="5 6">Forc016</strain>
    </source>
</reference>
<dbReference type="InterPro" id="IPR002938">
    <property type="entry name" value="FAD-bd"/>
</dbReference>
<evidence type="ECO:0000256" key="3">
    <source>
        <dbReference type="ARBA" id="ARBA00023002"/>
    </source>
</evidence>
<dbReference type="InterPro" id="IPR036188">
    <property type="entry name" value="FAD/NAD-bd_sf"/>
</dbReference>
<gene>
    <name evidence="5" type="ORF">AU210_000026</name>
</gene>
<evidence type="ECO:0000259" key="4">
    <source>
        <dbReference type="Pfam" id="PF01494"/>
    </source>
</evidence>
<protein>
    <recommendedName>
        <fullName evidence="4">FAD-binding domain-containing protein</fullName>
    </recommendedName>
</protein>
<dbReference type="GO" id="GO:0071949">
    <property type="term" value="F:FAD binding"/>
    <property type="evidence" value="ECO:0007669"/>
    <property type="project" value="InterPro"/>
</dbReference>
<dbReference type="Gene3D" id="3.50.50.60">
    <property type="entry name" value="FAD/NAD(P)-binding domain"/>
    <property type="match status" value="1"/>
</dbReference>
<organism evidence="5 6">
    <name type="scientific">Fusarium oxysporum f. sp. radicis-cucumerinum</name>
    <dbReference type="NCBI Taxonomy" id="327505"/>
    <lineage>
        <taxon>Eukaryota</taxon>
        <taxon>Fungi</taxon>
        <taxon>Dikarya</taxon>
        <taxon>Ascomycota</taxon>
        <taxon>Pezizomycotina</taxon>
        <taxon>Sordariomycetes</taxon>
        <taxon>Hypocreomycetidae</taxon>
        <taxon>Hypocreales</taxon>
        <taxon>Nectriaceae</taxon>
        <taxon>Fusarium</taxon>
        <taxon>Fusarium oxysporum species complex</taxon>
    </lineage>
</organism>
<name>A0A2H3I3P7_FUSOX</name>
<dbReference type="PANTHER" id="PTHR43476:SF3">
    <property type="entry name" value="FAD-BINDING MONOOXYGENASE"/>
    <property type="match status" value="1"/>
</dbReference>
<dbReference type="AlphaFoldDB" id="A0A2H3I3P7"/>
<dbReference type="STRING" id="327505.A0A2H3I3P7"/>
<dbReference type="SUPFAM" id="SSF51905">
    <property type="entry name" value="FAD/NAD(P)-binding domain"/>
    <property type="match status" value="1"/>
</dbReference>
<dbReference type="GO" id="GO:0016491">
    <property type="term" value="F:oxidoreductase activity"/>
    <property type="evidence" value="ECO:0007669"/>
    <property type="project" value="UniProtKB-KW"/>
</dbReference>
<dbReference type="Proteomes" id="UP000219602">
    <property type="component" value="Chromosome 1"/>
</dbReference>
<dbReference type="Pfam" id="PF01494">
    <property type="entry name" value="FAD_binding_3"/>
    <property type="match status" value="1"/>
</dbReference>
<dbReference type="EMBL" id="MABQ02000001">
    <property type="protein sequence ID" value="PCD44569.1"/>
    <property type="molecule type" value="Genomic_DNA"/>
</dbReference>
<keyword evidence="3" id="KW-0560">Oxidoreductase</keyword>
<evidence type="ECO:0000256" key="2">
    <source>
        <dbReference type="ARBA" id="ARBA00022827"/>
    </source>
</evidence>
<dbReference type="PANTHER" id="PTHR43476">
    <property type="entry name" value="3-(3-HYDROXY-PHENYL)PROPIONATE/3-HYDROXYCINNAMIC ACID HYDROXYLASE"/>
    <property type="match status" value="1"/>
</dbReference>
<sequence>MENTDVIIVGAGPSGLALAIALASRKIKSIVLEKNYEICTDPRAIAMAGDSQRIVNLLGVNRSLMEEIGQVMTCIHFHQNTFTSKPFASIEHERDWLEQTLPPGFVLLQPELEKKFRRSIQASEYAELRLNCTVTGIREVDGGVQATYQREDGETIDIHGKHLVGADGKRGYVRKGYLEAKGIKQLPGLYQYDAAWIAANLRITLPTPTSHPSFPPWKLGYQPEELWDIFWPGGFHDGHRGVDSGFFLEKEGGGVKTAQVCLNTITGVTQLSDEVIWKQSGVLTLLLLRHPDKEEAVGIKEILDEAGLPPYLLSEDIIELCEGTFNDGTELLSHLETNKFFLGTEEDTVRIMAQPLMPHYNPSAFRDRFQPATRYALIRPDLIVFSQARSPKQLGLQLNAALNMLT</sequence>
<keyword evidence="1" id="KW-0285">Flavoprotein</keyword>
<comment type="caution">
    <text evidence="5">The sequence shown here is derived from an EMBL/GenBank/DDBJ whole genome shotgun (WGS) entry which is preliminary data.</text>
</comment>
<reference evidence="5 6" key="1">
    <citation type="journal article" date="2016" name="Environ. Microbiol.">
        <title>Effector profiles distinguish formae speciales of Fusarium oxysporum.</title>
        <authorList>
            <person name="van Dam P."/>
            <person name="Fokkens L."/>
            <person name="Schmidt S.M."/>
            <person name="Linmans J.H."/>
            <person name="Kistler H.C."/>
            <person name="Ma L.J."/>
            <person name="Rep M."/>
        </authorList>
    </citation>
    <scope>NUCLEOTIDE SEQUENCE [LARGE SCALE GENOMIC DNA]</scope>
    <source>
        <strain evidence="5 6">Forc016</strain>
    </source>
</reference>
<evidence type="ECO:0000313" key="6">
    <source>
        <dbReference type="Proteomes" id="UP000219602"/>
    </source>
</evidence>
<dbReference type="PRINTS" id="PR00420">
    <property type="entry name" value="RNGMNOXGNASE"/>
</dbReference>
<evidence type="ECO:0000256" key="1">
    <source>
        <dbReference type="ARBA" id="ARBA00022630"/>
    </source>
</evidence>
<evidence type="ECO:0000313" key="5">
    <source>
        <dbReference type="EMBL" id="PCD44569.1"/>
    </source>
</evidence>
<keyword evidence="2" id="KW-0274">FAD</keyword>
<proteinExistence type="predicted"/>
<feature type="domain" description="FAD-binding" evidence="4">
    <location>
        <begin position="4"/>
        <end position="175"/>
    </location>
</feature>
<dbReference type="InterPro" id="IPR050631">
    <property type="entry name" value="PheA/TfdB_FAD_monoxygenase"/>
</dbReference>
<accession>A0A2H3I3P7</accession>